<dbReference type="EMBL" id="QMNG01000039">
    <property type="protein sequence ID" value="RLC36654.1"/>
    <property type="molecule type" value="Genomic_DNA"/>
</dbReference>
<evidence type="ECO:0000313" key="2">
    <source>
        <dbReference type="Proteomes" id="UP000281261"/>
    </source>
</evidence>
<proteinExistence type="predicted"/>
<dbReference type="Proteomes" id="UP000281261">
    <property type="component" value="Unassembled WGS sequence"/>
</dbReference>
<reference evidence="1 2" key="1">
    <citation type="submission" date="2018-06" db="EMBL/GenBank/DDBJ databases">
        <title>Extensive metabolic versatility and redundancy in microbially diverse, dynamic hydrothermal sediments.</title>
        <authorList>
            <person name="Dombrowski N."/>
            <person name="Teske A."/>
            <person name="Baker B.J."/>
        </authorList>
    </citation>
    <scope>NUCLEOTIDE SEQUENCE [LARGE SCALE GENOMIC DNA]</scope>
    <source>
        <strain evidence="1">B79_G16</strain>
    </source>
</reference>
<protein>
    <submittedName>
        <fullName evidence="1">Uncharacterized protein</fullName>
    </submittedName>
</protein>
<dbReference type="AlphaFoldDB" id="A0A420ZBU5"/>
<name>A0A420ZBU5_UNCK3</name>
<comment type="caution">
    <text evidence="1">The sequence shown here is derived from an EMBL/GenBank/DDBJ whole genome shotgun (WGS) entry which is preliminary data.</text>
</comment>
<evidence type="ECO:0000313" key="1">
    <source>
        <dbReference type="EMBL" id="RLC36654.1"/>
    </source>
</evidence>
<accession>A0A420ZBU5</accession>
<sequence length="66" mass="8175">MENDYYYKWAKKMVKRIEDFIIKNLTEPNYNKIKPNYSPNEIEAYRQGWLDCKKRLLEIINEEIDD</sequence>
<organism evidence="1 2">
    <name type="scientific">candidate division Kazan bacterium</name>
    <dbReference type="NCBI Taxonomy" id="2202143"/>
    <lineage>
        <taxon>Bacteria</taxon>
        <taxon>Bacteria division Kazan-3B-28</taxon>
    </lineage>
</organism>
<gene>
    <name evidence="1" type="ORF">DRH29_04125</name>
</gene>